<dbReference type="Pfam" id="PF00892">
    <property type="entry name" value="EamA"/>
    <property type="match status" value="2"/>
</dbReference>
<keyword evidence="9" id="KW-1185">Reference proteome</keyword>
<keyword evidence="5 6" id="KW-0472">Membrane</keyword>
<protein>
    <submittedName>
        <fullName evidence="8">EamA family transporter</fullName>
    </submittedName>
</protein>
<dbReference type="EMBL" id="JBIGHZ010000003">
    <property type="protein sequence ID" value="MFG6448257.1"/>
    <property type="molecule type" value="Genomic_DNA"/>
</dbReference>
<dbReference type="InterPro" id="IPR000620">
    <property type="entry name" value="EamA_dom"/>
</dbReference>
<dbReference type="SUPFAM" id="SSF103481">
    <property type="entry name" value="Multidrug resistance efflux transporter EmrE"/>
    <property type="match status" value="2"/>
</dbReference>
<dbReference type="InterPro" id="IPR037185">
    <property type="entry name" value="EmrE-like"/>
</dbReference>
<feature type="transmembrane region" description="Helical" evidence="6">
    <location>
        <begin position="185"/>
        <end position="204"/>
    </location>
</feature>
<dbReference type="PANTHER" id="PTHR32322">
    <property type="entry name" value="INNER MEMBRANE TRANSPORTER"/>
    <property type="match status" value="1"/>
</dbReference>
<feature type="transmembrane region" description="Helical" evidence="6">
    <location>
        <begin position="128"/>
        <end position="147"/>
    </location>
</feature>
<evidence type="ECO:0000256" key="2">
    <source>
        <dbReference type="ARBA" id="ARBA00007362"/>
    </source>
</evidence>
<evidence type="ECO:0000313" key="9">
    <source>
        <dbReference type="Proteomes" id="UP001606099"/>
    </source>
</evidence>
<dbReference type="RefSeq" id="WP_394460331.1">
    <property type="nucleotide sequence ID" value="NZ_JBIGHZ010000003.1"/>
</dbReference>
<evidence type="ECO:0000256" key="4">
    <source>
        <dbReference type="ARBA" id="ARBA00022989"/>
    </source>
</evidence>
<feature type="domain" description="EamA" evidence="7">
    <location>
        <begin position="154"/>
        <end position="286"/>
    </location>
</feature>
<evidence type="ECO:0000256" key="5">
    <source>
        <dbReference type="ARBA" id="ARBA00023136"/>
    </source>
</evidence>
<comment type="similarity">
    <text evidence="2">Belongs to the EamA transporter family.</text>
</comment>
<accession>A0ABW7FVB0</accession>
<feature type="transmembrane region" description="Helical" evidence="6">
    <location>
        <begin position="241"/>
        <end position="265"/>
    </location>
</feature>
<proteinExistence type="inferred from homology"/>
<feature type="transmembrane region" description="Helical" evidence="6">
    <location>
        <begin position="153"/>
        <end position="173"/>
    </location>
</feature>
<name>A0ABW7FVB0_9BURK</name>
<dbReference type="PANTHER" id="PTHR32322:SF2">
    <property type="entry name" value="EAMA DOMAIN-CONTAINING PROTEIN"/>
    <property type="match status" value="1"/>
</dbReference>
<dbReference type="InterPro" id="IPR050638">
    <property type="entry name" value="AA-Vitamin_Transporters"/>
</dbReference>
<evidence type="ECO:0000259" key="7">
    <source>
        <dbReference type="Pfam" id="PF00892"/>
    </source>
</evidence>
<evidence type="ECO:0000256" key="6">
    <source>
        <dbReference type="SAM" id="Phobius"/>
    </source>
</evidence>
<keyword evidence="4 6" id="KW-1133">Transmembrane helix</keyword>
<comment type="subcellular location">
    <subcellularLocation>
        <location evidence="1">Membrane</location>
        <topology evidence="1">Multi-pass membrane protein</topology>
    </subcellularLocation>
</comment>
<gene>
    <name evidence="8" type="ORF">ACG0Z6_08365</name>
</gene>
<comment type="caution">
    <text evidence="8">The sequence shown here is derived from an EMBL/GenBank/DDBJ whole genome shotgun (WGS) entry which is preliminary data.</text>
</comment>
<feature type="domain" description="EamA" evidence="7">
    <location>
        <begin position="21"/>
        <end position="144"/>
    </location>
</feature>
<feature type="transmembrane region" description="Helical" evidence="6">
    <location>
        <begin position="271"/>
        <end position="291"/>
    </location>
</feature>
<evidence type="ECO:0000256" key="1">
    <source>
        <dbReference type="ARBA" id="ARBA00004141"/>
    </source>
</evidence>
<feature type="transmembrane region" description="Helical" evidence="6">
    <location>
        <begin position="75"/>
        <end position="95"/>
    </location>
</feature>
<sequence>MNSQPLAGAARPGLLRDTLITALVPIMWGSTFIVTSELLPPGRPLWAALLRTLPAGVLLLALYREWPRRADWGRLLLLSLLNIGLFQALLFTAAYRLPGGIAAVAGSAQTLVVLGLMWAVLGQAPRPAAALACCMGVLGMGVMLISPESHFDAIGVAAALGGALCFGTAVFLGKHWSLRLSLPALAGWQLLLGGLMLLPAALLFDTPLPKLTPTHMLAYGYLGLFGALLAYLLWFRGLQRLPAVAVASLGLLSPVTAVMLGWLLLGQSLGLQAQLGMVMVLGSVLAVQLMGSAPGGHSRR</sequence>
<feature type="transmembrane region" description="Helical" evidence="6">
    <location>
        <begin position="101"/>
        <end position="121"/>
    </location>
</feature>
<reference evidence="8 9" key="1">
    <citation type="submission" date="2024-08" db="EMBL/GenBank/DDBJ databases">
        <authorList>
            <person name="Lu H."/>
        </authorList>
    </citation>
    <scope>NUCLEOTIDE SEQUENCE [LARGE SCALE GENOMIC DNA]</scope>
    <source>
        <strain evidence="8 9">BYS180W</strain>
    </source>
</reference>
<evidence type="ECO:0000313" key="8">
    <source>
        <dbReference type="EMBL" id="MFG6448257.1"/>
    </source>
</evidence>
<feature type="transmembrane region" description="Helical" evidence="6">
    <location>
        <begin position="20"/>
        <end position="39"/>
    </location>
</feature>
<evidence type="ECO:0000256" key="3">
    <source>
        <dbReference type="ARBA" id="ARBA00022692"/>
    </source>
</evidence>
<feature type="transmembrane region" description="Helical" evidence="6">
    <location>
        <begin position="45"/>
        <end position="63"/>
    </location>
</feature>
<dbReference type="Proteomes" id="UP001606099">
    <property type="component" value="Unassembled WGS sequence"/>
</dbReference>
<organism evidence="8 9">
    <name type="scientific">Roseateles rivi</name>
    <dbReference type="NCBI Taxonomy" id="3299028"/>
    <lineage>
        <taxon>Bacteria</taxon>
        <taxon>Pseudomonadati</taxon>
        <taxon>Pseudomonadota</taxon>
        <taxon>Betaproteobacteria</taxon>
        <taxon>Burkholderiales</taxon>
        <taxon>Sphaerotilaceae</taxon>
        <taxon>Roseateles</taxon>
    </lineage>
</organism>
<keyword evidence="3 6" id="KW-0812">Transmembrane</keyword>
<feature type="transmembrane region" description="Helical" evidence="6">
    <location>
        <begin position="216"/>
        <end position="234"/>
    </location>
</feature>